<reference evidence="2" key="1">
    <citation type="journal article" date="2020" name="Fungal Divers.">
        <title>Resolving the Mortierellaceae phylogeny through synthesis of multi-gene phylogenetics and phylogenomics.</title>
        <authorList>
            <person name="Vandepol N."/>
            <person name="Liber J."/>
            <person name="Desiro A."/>
            <person name="Na H."/>
            <person name="Kennedy M."/>
            <person name="Barry K."/>
            <person name="Grigoriev I.V."/>
            <person name="Miller A.N."/>
            <person name="O'Donnell K."/>
            <person name="Stajich J.E."/>
            <person name="Bonito G."/>
        </authorList>
    </citation>
    <scope>NUCLEOTIDE SEQUENCE</scope>
    <source>
        <strain evidence="2">NRRL 6426</strain>
    </source>
</reference>
<keyword evidence="1" id="KW-0812">Transmembrane</keyword>
<organism evidence="2 3">
    <name type="scientific">Linnemannia schmuckeri</name>
    <dbReference type="NCBI Taxonomy" id="64567"/>
    <lineage>
        <taxon>Eukaryota</taxon>
        <taxon>Fungi</taxon>
        <taxon>Fungi incertae sedis</taxon>
        <taxon>Mucoromycota</taxon>
        <taxon>Mortierellomycotina</taxon>
        <taxon>Mortierellomycetes</taxon>
        <taxon>Mortierellales</taxon>
        <taxon>Mortierellaceae</taxon>
        <taxon>Linnemannia</taxon>
    </lineage>
</organism>
<proteinExistence type="predicted"/>
<keyword evidence="1" id="KW-0472">Membrane</keyword>
<keyword evidence="1" id="KW-1133">Transmembrane helix</keyword>
<sequence>MTAAGAQTTYEWVSAGDQNELVAQLEELSYQLIDDTLGSGNGLGGPISSVLKAIFDPIQDLLDNVNGGPLAGIATTVSAAINIAISFLNSLNIVSLRLRMEVLRNSGDSDAIKMYAMTDLGAVVAFSNGLEACLQIAIVPAAAAKEMGDEDYDEDDEGDEAHEA</sequence>
<evidence type="ECO:0000256" key="1">
    <source>
        <dbReference type="SAM" id="Phobius"/>
    </source>
</evidence>
<protein>
    <submittedName>
        <fullName evidence="2">Uncharacterized protein</fullName>
    </submittedName>
</protein>
<accession>A0A9P5RZE1</accession>
<dbReference type="EMBL" id="JAAAUQ010000324">
    <property type="protein sequence ID" value="KAF9151413.1"/>
    <property type="molecule type" value="Genomic_DNA"/>
</dbReference>
<dbReference type="AlphaFoldDB" id="A0A9P5RZE1"/>
<keyword evidence="3" id="KW-1185">Reference proteome</keyword>
<dbReference type="Proteomes" id="UP000748756">
    <property type="component" value="Unassembled WGS sequence"/>
</dbReference>
<gene>
    <name evidence="2" type="ORF">BG015_006704</name>
</gene>
<feature type="transmembrane region" description="Helical" evidence="1">
    <location>
        <begin position="70"/>
        <end position="94"/>
    </location>
</feature>
<name>A0A9P5RZE1_9FUNG</name>
<evidence type="ECO:0000313" key="2">
    <source>
        <dbReference type="EMBL" id="KAF9151413.1"/>
    </source>
</evidence>
<comment type="caution">
    <text evidence="2">The sequence shown here is derived from an EMBL/GenBank/DDBJ whole genome shotgun (WGS) entry which is preliminary data.</text>
</comment>
<evidence type="ECO:0000313" key="3">
    <source>
        <dbReference type="Proteomes" id="UP000748756"/>
    </source>
</evidence>